<feature type="transmembrane region" description="Helical" evidence="8">
    <location>
        <begin position="599"/>
        <end position="620"/>
    </location>
</feature>
<evidence type="ECO:0000313" key="11">
    <source>
        <dbReference type="Proteomes" id="UP001151518"/>
    </source>
</evidence>
<keyword evidence="7 8" id="KW-0472">Membrane</keyword>
<feature type="transmembrane region" description="Helical" evidence="8">
    <location>
        <begin position="490"/>
        <end position="514"/>
    </location>
</feature>
<feature type="domain" description="ABC transporter" evidence="9">
    <location>
        <begin position="36"/>
        <end position="362"/>
    </location>
</feature>
<feature type="transmembrane region" description="Helical" evidence="8">
    <location>
        <begin position="455"/>
        <end position="478"/>
    </location>
</feature>
<keyword evidence="6 8" id="KW-1133">Transmembrane helix</keyword>
<evidence type="ECO:0000256" key="6">
    <source>
        <dbReference type="ARBA" id="ARBA00022989"/>
    </source>
</evidence>
<organism evidence="10 11">
    <name type="scientific">Coemansia spiralis</name>
    <dbReference type="NCBI Taxonomy" id="417178"/>
    <lineage>
        <taxon>Eukaryota</taxon>
        <taxon>Fungi</taxon>
        <taxon>Fungi incertae sedis</taxon>
        <taxon>Zoopagomycota</taxon>
        <taxon>Kickxellomycotina</taxon>
        <taxon>Kickxellomycetes</taxon>
        <taxon>Kickxellales</taxon>
        <taxon>Kickxellaceae</taxon>
        <taxon>Coemansia</taxon>
    </lineage>
</organism>
<evidence type="ECO:0000313" key="10">
    <source>
        <dbReference type="EMBL" id="KAJ2673565.1"/>
    </source>
</evidence>
<proteinExistence type="predicted"/>
<evidence type="ECO:0000256" key="2">
    <source>
        <dbReference type="ARBA" id="ARBA00022448"/>
    </source>
</evidence>
<dbReference type="SUPFAM" id="SSF52540">
    <property type="entry name" value="P-loop containing nucleoside triphosphate hydrolases"/>
    <property type="match status" value="1"/>
</dbReference>
<evidence type="ECO:0000256" key="7">
    <source>
        <dbReference type="ARBA" id="ARBA00023136"/>
    </source>
</evidence>
<keyword evidence="4" id="KW-0547">Nucleotide-binding</keyword>
<dbReference type="InterPro" id="IPR013525">
    <property type="entry name" value="ABC2_TM"/>
</dbReference>
<dbReference type="Proteomes" id="UP001151518">
    <property type="component" value="Unassembled WGS sequence"/>
</dbReference>
<feature type="transmembrane region" description="Helical" evidence="8">
    <location>
        <begin position="675"/>
        <end position="699"/>
    </location>
</feature>
<gene>
    <name evidence="10" type="ORF">GGI25_004666</name>
</gene>
<keyword evidence="5" id="KW-0067">ATP-binding</keyword>
<dbReference type="SMART" id="SM00382">
    <property type="entry name" value="AAA"/>
    <property type="match status" value="1"/>
</dbReference>
<dbReference type="OrthoDB" id="66620at2759"/>
<dbReference type="Gene3D" id="3.40.50.300">
    <property type="entry name" value="P-loop containing nucleotide triphosphate hydrolases"/>
    <property type="match status" value="2"/>
</dbReference>
<evidence type="ECO:0000256" key="4">
    <source>
        <dbReference type="ARBA" id="ARBA00022741"/>
    </source>
</evidence>
<dbReference type="PANTHER" id="PTHR48041:SF139">
    <property type="entry name" value="PROTEIN SCARLET"/>
    <property type="match status" value="1"/>
</dbReference>
<feature type="transmembrane region" description="Helical" evidence="8">
    <location>
        <begin position="535"/>
        <end position="559"/>
    </location>
</feature>
<dbReference type="InterPro" id="IPR043926">
    <property type="entry name" value="ABCG_dom"/>
</dbReference>
<evidence type="ECO:0000256" key="8">
    <source>
        <dbReference type="SAM" id="Phobius"/>
    </source>
</evidence>
<accession>A0A9W8KX62</accession>
<dbReference type="PROSITE" id="PS50893">
    <property type="entry name" value="ABC_TRANSPORTER_2"/>
    <property type="match status" value="1"/>
</dbReference>
<dbReference type="GO" id="GO:0016887">
    <property type="term" value="F:ATP hydrolysis activity"/>
    <property type="evidence" value="ECO:0007669"/>
    <property type="project" value="InterPro"/>
</dbReference>
<dbReference type="Pfam" id="PF01061">
    <property type="entry name" value="ABC2_membrane"/>
    <property type="match status" value="1"/>
</dbReference>
<evidence type="ECO:0000256" key="5">
    <source>
        <dbReference type="ARBA" id="ARBA00022840"/>
    </source>
</evidence>
<dbReference type="GO" id="GO:0016020">
    <property type="term" value="C:membrane"/>
    <property type="evidence" value="ECO:0007669"/>
    <property type="project" value="UniProtKB-SubCell"/>
</dbReference>
<dbReference type="Pfam" id="PF00005">
    <property type="entry name" value="ABC_tran"/>
    <property type="match status" value="1"/>
</dbReference>
<dbReference type="GO" id="GO:0140359">
    <property type="term" value="F:ABC-type transporter activity"/>
    <property type="evidence" value="ECO:0007669"/>
    <property type="project" value="InterPro"/>
</dbReference>
<dbReference type="InterPro" id="IPR050352">
    <property type="entry name" value="ABCG_transporters"/>
</dbReference>
<comment type="subcellular location">
    <subcellularLocation>
        <location evidence="1">Membrane</location>
        <topology evidence="1">Multi-pass membrane protein</topology>
    </subcellularLocation>
</comment>
<feature type="transmembrane region" description="Helical" evidence="8">
    <location>
        <begin position="571"/>
        <end position="592"/>
    </location>
</feature>
<evidence type="ECO:0000256" key="3">
    <source>
        <dbReference type="ARBA" id="ARBA00022692"/>
    </source>
</evidence>
<dbReference type="InterPro" id="IPR003439">
    <property type="entry name" value="ABC_transporter-like_ATP-bd"/>
</dbReference>
<keyword evidence="2" id="KW-0813">Transport</keyword>
<dbReference type="InterPro" id="IPR027417">
    <property type="entry name" value="P-loop_NTPase"/>
</dbReference>
<dbReference type="InterPro" id="IPR003593">
    <property type="entry name" value="AAA+_ATPase"/>
</dbReference>
<dbReference type="AlphaFoldDB" id="A0A9W8KX62"/>
<dbReference type="EMBL" id="JANBTW010000067">
    <property type="protein sequence ID" value="KAJ2673565.1"/>
    <property type="molecule type" value="Genomic_DNA"/>
</dbReference>
<dbReference type="PANTHER" id="PTHR48041">
    <property type="entry name" value="ABC TRANSPORTER G FAMILY MEMBER 28"/>
    <property type="match status" value="1"/>
</dbReference>
<evidence type="ECO:0000256" key="1">
    <source>
        <dbReference type="ARBA" id="ARBA00004141"/>
    </source>
</evidence>
<keyword evidence="3 8" id="KW-0812">Transmembrane</keyword>
<name>A0A9W8KX62_9FUNG</name>
<reference evidence="10" key="1">
    <citation type="submission" date="2022-07" db="EMBL/GenBank/DDBJ databases">
        <title>Phylogenomic reconstructions and comparative analyses of Kickxellomycotina fungi.</title>
        <authorList>
            <person name="Reynolds N.K."/>
            <person name="Stajich J.E."/>
            <person name="Barry K."/>
            <person name="Grigoriev I.V."/>
            <person name="Crous P."/>
            <person name="Smith M.E."/>
        </authorList>
    </citation>
    <scope>NUCLEOTIDE SEQUENCE</scope>
    <source>
        <strain evidence="10">NRRL 3115</strain>
    </source>
</reference>
<dbReference type="GO" id="GO:0005524">
    <property type="term" value="F:ATP binding"/>
    <property type="evidence" value="ECO:0007669"/>
    <property type="project" value="UniProtKB-KW"/>
</dbReference>
<sequence length="746" mass="81856">MEHCNPLQVSFDRLSYSVRVPSKGSAKEATGDNPFLRVLKTPFAKSKDEEKTILHNLSGGFRPGRVTAILGPSGSGKTTLLNLLSGYVTAGTTTGNIWVNGRPATGASMRLLAGYVNQDDVILSTQTVQEAIQMSIILRPPPVSSASYVPNVSDGTDNPSSSDTIGIHNSGAVNIITTANNDDTLLPLPATMSNAANSKQVASVKENVSVFKNKECRSAEHGANAKAGLKQERASRCANAIAQFGLDKCKDTRVGDSSEKGISGGERKRTAIAMEWVTQAPILFLDEPTSGLDAHSAMMVTSHLRSIARTGRTVIAVVHQPSSEMFEMIDDILILYEGRIVYLGERAHLTDYLAKLGFPCGMYTNPADHVFNSVLFGSTAEFKDQTKQEEKASERARYLMDSWEGSNEAARVRALIDDPDLTPIQETQFRRKSPAFVQFKYLIKRSARNALRNKMVLHIRLAQGIILGLLLGLIYLNTQNRPVNVQQQNFSGALFFSAASQFILAMISVVDVFSQERVVFLREWRASYYGLPAYYFSKNFIEIPIQIVVAIIYSCINYWLLGFRRDAGRFFIYMVSCMAVNMCGFSVGMFLASICKNMSAILGAIPLIVVPTLLFGGLFVNTGNSTVWLRWIQWLSPIKYSFAATMKNQFDGYNVDGKSVGDAYLKDLELGPFSIAVDIIMIFVIGFVIWLAAYLALLYSTRKGHGGFKKSASVKAHQAGLLGAPDSRFAQKSKEANKVHLPPVSL</sequence>
<protein>
    <recommendedName>
        <fullName evidence="9">ABC transporter domain-containing protein</fullName>
    </recommendedName>
</protein>
<dbReference type="Pfam" id="PF19055">
    <property type="entry name" value="ABC2_membrane_7"/>
    <property type="match status" value="1"/>
</dbReference>
<evidence type="ECO:0000259" key="9">
    <source>
        <dbReference type="PROSITE" id="PS50893"/>
    </source>
</evidence>
<comment type="caution">
    <text evidence="10">The sequence shown here is derived from an EMBL/GenBank/DDBJ whole genome shotgun (WGS) entry which is preliminary data.</text>
</comment>